<dbReference type="PANTHER" id="PTHR43133:SF45">
    <property type="entry name" value="RNA POLYMERASE ECF-TYPE SIGMA FACTOR"/>
    <property type="match status" value="1"/>
</dbReference>
<keyword evidence="4" id="KW-0804">Transcription</keyword>
<reference evidence="7" key="1">
    <citation type="submission" date="2023-05" db="EMBL/GenBank/DDBJ databases">
        <authorList>
            <person name="Zhang X."/>
        </authorList>
    </citation>
    <scope>NUCLEOTIDE SEQUENCE</scope>
    <source>
        <strain evidence="7">YF14B1</strain>
    </source>
</reference>
<sequence>MTEKEHKHIFEIWLKQYKGVIFKVVRAYAFNIMDQEDLFQEIVIQVWHSVPAFRQESAVTTWIYRIALNIAIKWVRKERKHNQTQTLDQTNISEPVLLENNPKTDERLDWLYEQISRLDAIDRSLALLLLDDFSYKEMAGIVGITESNVGVRINRIKKQLITKVKNDYGL</sequence>
<keyword evidence="3" id="KW-0731">Sigma factor</keyword>
<dbReference type="InterPro" id="IPR039425">
    <property type="entry name" value="RNA_pol_sigma-70-like"/>
</dbReference>
<dbReference type="InterPro" id="IPR007627">
    <property type="entry name" value="RNA_pol_sigma70_r2"/>
</dbReference>
<evidence type="ECO:0000259" key="5">
    <source>
        <dbReference type="Pfam" id="PF04542"/>
    </source>
</evidence>
<keyword evidence="2" id="KW-0805">Transcription regulation</keyword>
<dbReference type="GO" id="GO:0016987">
    <property type="term" value="F:sigma factor activity"/>
    <property type="evidence" value="ECO:0007669"/>
    <property type="project" value="UniProtKB-KW"/>
</dbReference>
<gene>
    <name evidence="7" type="ORF">QNI16_20220</name>
</gene>
<feature type="domain" description="RNA polymerase sigma-70 region 2" evidence="5">
    <location>
        <begin position="15"/>
        <end position="80"/>
    </location>
</feature>
<proteinExistence type="inferred from homology"/>
<dbReference type="RefSeq" id="WP_313982216.1">
    <property type="nucleotide sequence ID" value="NZ_JASJOS010000009.1"/>
</dbReference>
<dbReference type="InterPro" id="IPR013324">
    <property type="entry name" value="RNA_pol_sigma_r3/r4-like"/>
</dbReference>
<evidence type="ECO:0000313" key="8">
    <source>
        <dbReference type="Proteomes" id="UP001241110"/>
    </source>
</evidence>
<feature type="domain" description="RNA polymerase sigma factor 70 region 4 type 2" evidence="6">
    <location>
        <begin position="109"/>
        <end position="160"/>
    </location>
</feature>
<dbReference type="GO" id="GO:0006352">
    <property type="term" value="P:DNA-templated transcription initiation"/>
    <property type="evidence" value="ECO:0007669"/>
    <property type="project" value="InterPro"/>
</dbReference>
<dbReference type="Gene3D" id="1.10.1740.10">
    <property type="match status" value="1"/>
</dbReference>
<dbReference type="PANTHER" id="PTHR43133">
    <property type="entry name" value="RNA POLYMERASE ECF-TYPE SIGMA FACTO"/>
    <property type="match status" value="1"/>
</dbReference>
<dbReference type="Gene3D" id="1.10.10.10">
    <property type="entry name" value="Winged helix-like DNA-binding domain superfamily/Winged helix DNA-binding domain"/>
    <property type="match status" value="1"/>
</dbReference>
<dbReference type="InterPro" id="IPR014284">
    <property type="entry name" value="RNA_pol_sigma-70_dom"/>
</dbReference>
<comment type="similarity">
    <text evidence="1">Belongs to the sigma-70 factor family. ECF subfamily.</text>
</comment>
<evidence type="ECO:0000256" key="1">
    <source>
        <dbReference type="ARBA" id="ARBA00010641"/>
    </source>
</evidence>
<protein>
    <submittedName>
        <fullName evidence="7">Sigma-70 family RNA polymerase sigma factor</fullName>
    </submittedName>
</protein>
<dbReference type="InterPro" id="IPR013249">
    <property type="entry name" value="RNA_pol_sigma70_r4_t2"/>
</dbReference>
<evidence type="ECO:0000256" key="3">
    <source>
        <dbReference type="ARBA" id="ARBA00023082"/>
    </source>
</evidence>
<dbReference type="SUPFAM" id="SSF88659">
    <property type="entry name" value="Sigma3 and sigma4 domains of RNA polymerase sigma factors"/>
    <property type="match status" value="1"/>
</dbReference>
<accession>A0AAE3UA15</accession>
<dbReference type="Proteomes" id="UP001241110">
    <property type="component" value="Unassembled WGS sequence"/>
</dbReference>
<dbReference type="SUPFAM" id="SSF88946">
    <property type="entry name" value="Sigma2 domain of RNA polymerase sigma factors"/>
    <property type="match status" value="1"/>
</dbReference>
<dbReference type="InterPro" id="IPR013325">
    <property type="entry name" value="RNA_pol_sigma_r2"/>
</dbReference>
<comment type="caution">
    <text evidence="7">The sequence shown here is derived from an EMBL/GenBank/DDBJ whole genome shotgun (WGS) entry which is preliminary data.</text>
</comment>
<dbReference type="EMBL" id="JASJOS010000009">
    <property type="protein sequence ID" value="MDJ1482838.1"/>
    <property type="molecule type" value="Genomic_DNA"/>
</dbReference>
<dbReference type="InterPro" id="IPR036388">
    <property type="entry name" value="WH-like_DNA-bd_sf"/>
</dbReference>
<evidence type="ECO:0000259" key="6">
    <source>
        <dbReference type="Pfam" id="PF08281"/>
    </source>
</evidence>
<dbReference type="GO" id="GO:0003677">
    <property type="term" value="F:DNA binding"/>
    <property type="evidence" value="ECO:0007669"/>
    <property type="project" value="InterPro"/>
</dbReference>
<dbReference type="NCBIfam" id="TIGR02937">
    <property type="entry name" value="sigma70-ECF"/>
    <property type="match status" value="1"/>
</dbReference>
<name>A0AAE3UA15_9BACT</name>
<evidence type="ECO:0000313" key="7">
    <source>
        <dbReference type="EMBL" id="MDJ1482838.1"/>
    </source>
</evidence>
<evidence type="ECO:0000256" key="2">
    <source>
        <dbReference type="ARBA" id="ARBA00023015"/>
    </source>
</evidence>
<evidence type="ECO:0000256" key="4">
    <source>
        <dbReference type="ARBA" id="ARBA00023163"/>
    </source>
</evidence>
<dbReference type="Pfam" id="PF08281">
    <property type="entry name" value="Sigma70_r4_2"/>
    <property type="match status" value="1"/>
</dbReference>
<dbReference type="AlphaFoldDB" id="A0AAE3UA15"/>
<dbReference type="Pfam" id="PF04542">
    <property type="entry name" value="Sigma70_r2"/>
    <property type="match status" value="1"/>
</dbReference>
<organism evidence="7 8">
    <name type="scientific">Xanthocytophaga flava</name>
    <dbReference type="NCBI Taxonomy" id="3048013"/>
    <lineage>
        <taxon>Bacteria</taxon>
        <taxon>Pseudomonadati</taxon>
        <taxon>Bacteroidota</taxon>
        <taxon>Cytophagia</taxon>
        <taxon>Cytophagales</taxon>
        <taxon>Rhodocytophagaceae</taxon>
        <taxon>Xanthocytophaga</taxon>
    </lineage>
</organism>